<dbReference type="Pfam" id="PF13429">
    <property type="entry name" value="TPR_15"/>
    <property type="match status" value="1"/>
</dbReference>
<dbReference type="PROSITE" id="PS50005">
    <property type="entry name" value="TPR"/>
    <property type="match status" value="3"/>
</dbReference>
<keyword evidence="1" id="KW-0802">TPR repeat</keyword>
<dbReference type="KEGG" id="mcad:Pan265_08190"/>
<dbReference type="PANTHER" id="PTHR12558">
    <property type="entry name" value="CELL DIVISION CYCLE 16,23,27"/>
    <property type="match status" value="1"/>
</dbReference>
<dbReference type="SMART" id="SM00028">
    <property type="entry name" value="TPR"/>
    <property type="match status" value="7"/>
</dbReference>
<feature type="transmembrane region" description="Helical" evidence="2">
    <location>
        <begin position="12"/>
        <end position="31"/>
    </location>
</feature>
<dbReference type="InterPro" id="IPR011990">
    <property type="entry name" value="TPR-like_helical_dom_sf"/>
</dbReference>
<feature type="repeat" description="TPR" evidence="1">
    <location>
        <begin position="916"/>
        <end position="949"/>
    </location>
</feature>
<dbReference type="InterPro" id="IPR019734">
    <property type="entry name" value="TPR_rpt"/>
</dbReference>
<evidence type="ECO:0000256" key="2">
    <source>
        <dbReference type="SAM" id="Phobius"/>
    </source>
</evidence>
<feature type="repeat" description="TPR" evidence="1">
    <location>
        <begin position="1279"/>
        <end position="1312"/>
    </location>
</feature>
<dbReference type="EMBL" id="CP036280">
    <property type="protein sequence ID" value="QDU70975.1"/>
    <property type="molecule type" value="Genomic_DNA"/>
</dbReference>
<evidence type="ECO:0000256" key="1">
    <source>
        <dbReference type="PROSITE-ProRule" id="PRU00339"/>
    </source>
</evidence>
<keyword evidence="4" id="KW-1185">Reference proteome</keyword>
<dbReference type="InterPro" id="IPR011717">
    <property type="entry name" value="TPR-4"/>
</dbReference>
<evidence type="ECO:0000313" key="4">
    <source>
        <dbReference type="Proteomes" id="UP000320386"/>
    </source>
</evidence>
<dbReference type="OrthoDB" id="222939at2"/>
<dbReference type="PANTHER" id="PTHR12558:SF13">
    <property type="entry name" value="CELL DIVISION CYCLE PROTEIN 27 HOMOLOG"/>
    <property type="match status" value="1"/>
</dbReference>
<dbReference type="SUPFAM" id="SSF48452">
    <property type="entry name" value="TPR-like"/>
    <property type="match status" value="4"/>
</dbReference>
<sequence length="1446" mass="160192">MAIRSKARRRLLLLLVIAVGGVSVIGGFWAFRKQQAEAALFASRAEGVAAYEDERYFEAMHALGPYVVKHRDDAEALYLYALSRLEVEEGDGVSHLRAGASHLRDVVTLNPENVEAKRRLLELYSMMGYAPEALDLADVLLADFPNDAEAWAHKASALVTARRFDELIEMADAILADNTLPEALRVEAMRHRAVALLRKDRAAEAMFQAIELNENAPDDFRGYLLTFETMRANQNTADEVIRWAESVEAEHDDLDGTALLVAMACLDKPGGRAQALGWLKAEVENQPEETLVIQMLIQRLGQLGLLDMSIEMLGDLCERSPSLQYELRLMRYLLYAGRHLEVVERSDFHAENPDRASLRALGYRAQALFELDRGDEAQGLIERLEGKSSDTVALSYGTMLRLIYVEQDVAPLRIVQAGETAVQRDPMNPYFHFWMGQALSSLGEHDRAIEAWAQALRRAPVWMAPTIAITREMTLADRDLEAFGFAYQIWRQQPEHPMLIMNLFRSAEPVLDQITAETRQVLLADSQRLLARSPVHPVILPLHVRLKASLDGRDAARGAIESALTQDPLPDTATLLRLAEISLQLGLEMEDRLVGVAESDTSSPNVVLAQATLLYQQGQAAQARQLMDDAVASASSPELALAMRQVRATVLDRQRDPEALSAWAGLIEDAPNDARLLQRALSMRAIWTDREVSERAIESLRKVTGREAVGWRVDRARWLLGPEAGDEQVTEAKRLLEGVIESAPALVEPRVMLAEIYRREGDPESAVTQLERALELRDNIRIRMVLAQLLVQADLIDEALREYATLIDARDTLSPEQMQQLALQVSALGENGMAIGLLESAGDGLWLQGRLLLASLYEQVGRASDAEGLYETMLRDEEPTLALLSGAARFYQQRGDEARAEALIAGLGEVEGLSEADALMIQGDYYRRSGVLERSLGLYKQAMDLDPERLEAWQRSLAVSVLLGDSEGARALLDGMSQRFPGDGRVSFITDHRATMDRAVGDPGMAPLVLQVVEQPGSRGPALAILDATYSIDGDLSGATEAERRAVFESMAMKLRPVVRMYPRYLSGHLVLARTLIEAGRIEEAKTITLQAVRSFPDSPEPKALATDLLLREGEWLQARSMAMSWRETLADPRPADIRLARAMNQLRTPEQAVMTLDPYIETALESPVTQQELLSTWAIGMIQSGRGAEARQALLPAAREHAVWRMTWLQLIGRVITTRDEAVAWMEDLESVLDQEVEDERLQLALGWREIGQRYDDPALRERSASLLSGSLDEASSARAILSMAIMDDTDGRSEKAEAGYRRVLELEPENPIAANNLSMVLHKRGAHDEAVAVARLAVRVAPMVPTFRDTLAIALLGAGDHDAALEEAQTAVRQQPDEVAWLLTQAEILVAMQRADALEDVIESLDRNLRVSPNEDPDFQQRLQAVRAALESMSSNPVPTAAAP</sequence>
<dbReference type="RefSeq" id="WP_145445114.1">
    <property type="nucleotide sequence ID" value="NZ_CP036280.1"/>
</dbReference>
<protein>
    <submittedName>
        <fullName evidence="3">Tetratricopeptide repeat protein</fullName>
    </submittedName>
</protein>
<keyword evidence="2" id="KW-0812">Transmembrane</keyword>
<dbReference type="Proteomes" id="UP000320386">
    <property type="component" value="Chromosome"/>
</dbReference>
<name>A0A518BVG4_9BACT</name>
<keyword evidence="2" id="KW-1133">Transmembrane helix</keyword>
<proteinExistence type="predicted"/>
<reference evidence="3 4" key="1">
    <citation type="submission" date="2019-02" db="EMBL/GenBank/DDBJ databases">
        <title>Deep-cultivation of Planctomycetes and their phenomic and genomic characterization uncovers novel biology.</title>
        <authorList>
            <person name="Wiegand S."/>
            <person name="Jogler M."/>
            <person name="Boedeker C."/>
            <person name="Pinto D."/>
            <person name="Vollmers J."/>
            <person name="Rivas-Marin E."/>
            <person name="Kohn T."/>
            <person name="Peeters S.H."/>
            <person name="Heuer A."/>
            <person name="Rast P."/>
            <person name="Oberbeckmann S."/>
            <person name="Bunk B."/>
            <person name="Jeske O."/>
            <person name="Meyerdierks A."/>
            <person name="Storesund J.E."/>
            <person name="Kallscheuer N."/>
            <person name="Luecker S."/>
            <person name="Lage O.M."/>
            <person name="Pohl T."/>
            <person name="Merkel B.J."/>
            <person name="Hornburger P."/>
            <person name="Mueller R.-W."/>
            <person name="Bruemmer F."/>
            <person name="Labrenz M."/>
            <person name="Spormann A.M."/>
            <person name="Op den Camp H."/>
            <person name="Overmann J."/>
            <person name="Amann R."/>
            <person name="Jetten M.S.M."/>
            <person name="Mascher T."/>
            <person name="Medema M.H."/>
            <person name="Devos D.P."/>
            <person name="Kaster A.-K."/>
            <person name="Ovreas L."/>
            <person name="Rohde M."/>
            <person name="Galperin M.Y."/>
            <person name="Jogler C."/>
        </authorList>
    </citation>
    <scope>NUCLEOTIDE SEQUENCE [LARGE SCALE GENOMIC DNA]</scope>
    <source>
        <strain evidence="3 4">Pan265</strain>
    </source>
</reference>
<dbReference type="GO" id="GO:0042802">
    <property type="term" value="F:identical protein binding"/>
    <property type="evidence" value="ECO:0007669"/>
    <property type="project" value="InterPro"/>
</dbReference>
<dbReference type="Pfam" id="PF13432">
    <property type="entry name" value="TPR_16"/>
    <property type="match status" value="2"/>
</dbReference>
<evidence type="ECO:0000313" key="3">
    <source>
        <dbReference type="EMBL" id="QDU70975.1"/>
    </source>
</evidence>
<dbReference type="Pfam" id="PF07721">
    <property type="entry name" value="TPR_4"/>
    <property type="match status" value="2"/>
</dbReference>
<accession>A0A518BVG4</accession>
<dbReference type="Gene3D" id="1.25.40.10">
    <property type="entry name" value="Tetratricopeptide repeat domain"/>
    <property type="match status" value="5"/>
</dbReference>
<gene>
    <name evidence="3" type="ORF">Pan265_08190</name>
</gene>
<organism evidence="3 4">
    <name type="scientific">Mucisphaera calidilacus</name>
    <dbReference type="NCBI Taxonomy" id="2527982"/>
    <lineage>
        <taxon>Bacteria</taxon>
        <taxon>Pseudomonadati</taxon>
        <taxon>Planctomycetota</taxon>
        <taxon>Phycisphaerae</taxon>
        <taxon>Phycisphaerales</taxon>
        <taxon>Phycisphaeraceae</taxon>
        <taxon>Mucisphaera</taxon>
    </lineage>
</organism>
<keyword evidence="2" id="KW-0472">Membrane</keyword>
<feature type="repeat" description="TPR" evidence="1">
    <location>
        <begin position="747"/>
        <end position="780"/>
    </location>
</feature>